<dbReference type="GO" id="GO:0003700">
    <property type="term" value="F:DNA-binding transcription factor activity"/>
    <property type="evidence" value="ECO:0007669"/>
    <property type="project" value="InterPro"/>
</dbReference>
<evidence type="ECO:0000259" key="4">
    <source>
        <dbReference type="PROSITE" id="PS50949"/>
    </source>
</evidence>
<dbReference type="InterPro" id="IPR036388">
    <property type="entry name" value="WH-like_DNA-bd_sf"/>
</dbReference>
<feature type="domain" description="HTH gntR-type" evidence="4">
    <location>
        <begin position="13"/>
        <end position="80"/>
    </location>
</feature>
<dbReference type="InterPro" id="IPR008920">
    <property type="entry name" value="TF_FadR/GntR_C"/>
</dbReference>
<dbReference type="CDD" id="cd07377">
    <property type="entry name" value="WHTH_GntR"/>
    <property type="match status" value="1"/>
</dbReference>
<dbReference type="OrthoDB" id="7618373at2"/>
<dbReference type="SMART" id="SM00345">
    <property type="entry name" value="HTH_GNTR"/>
    <property type="match status" value="1"/>
</dbReference>
<dbReference type="Pfam" id="PF00392">
    <property type="entry name" value="GntR"/>
    <property type="match status" value="1"/>
</dbReference>
<dbReference type="SUPFAM" id="SSF48008">
    <property type="entry name" value="GntR ligand-binding domain-like"/>
    <property type="match status" value="1"/>
</dbReference>
<evidence type="ECO:0000313" key="5">
    <source>
        <dbReference type="EMBL" id="THD80832.1"/>
    </source>
</evidence>
<dbReference type="PANTHER" id="PTHR43537:SF53">
    <property type="entry name" value="HTH-TYPE TRANSCRIPTIONAL REPRESSOR NANR"/>
    <property type="match status" value="1"/>
</dbReference>
<evidence type="ECO:0000256" key="3">
    <source>
        <dbReference type="ARBA" id="ARBA00023163"/>
    </source>
</evidence>
<dbReference type="PROSITE" id="PS50949">
    <property type="entry name" value="HTH_GNTR"/>
    <property type="match status" value="1"/>
</dbReference>
<dbReference type="InterPro" id="IPR000524">
    <property type="entry name" value="Tscrpt_reg_HTH_GntR"/>
</dbReference>
<protein>
    <submittedName>
        <fullName evidence="5">GntR family transcriptional regulator</fullName>
    </submittedName>
</protein>
<gene>
    <name evidence="5" type="ORF">E7811_17550</name>
</gene>
<dbReference type="GO" id="GO:0003677">
    <property type="term" value="F:DNA binding"/>
    <property type="evidence" value="ECO:0007669"/>
    <property type="project" value="UniProtKB-KW"/>
</dbReference>
<dbReference type="InterPro" id="IPR011711">
    <property type="entry name" value="GntR_C"/>
</dbReference>
<accession>A0A4S3MIH3</accession>
<keyword evidence="1" id="KW-0805">Transcription regulation</keyword>
<proteinExistence type="predicted"/>
<reference evidence="5 6" key="1">
    <citation type="submission" date="2019-04" db="EMBL/GenBank/DDBJ databases">
        <title>Draft genome sequence of Gemmobacter aestuarii sp. nov.</title>
        <authorList>
            <person name="Hameed A."/>
            <person name="Lin S.-Y."/>
            <person name="Shahina M."/>
            <person name="Lai W.-A."/>
            <person name="Young C.-C."/>
        </authorList>
    </citation>
    <scope>NUCLEOTIDE SEQUENCE [LARGE SCALE GENOMIC DNA]</scope>
    <source>
        <strain evidence="5 6">CC-PW-75</strain>
    </source>
</reference>
<keyword evidence="3" id="KW-0804">Transcription</keyword>
<evidence type="ECO:0000313" key="6">
    <source>
        <dbReference type="Proteomes" id="UP000309450"/>
    </source>
</evidence>
<dbReference type="Gene3D" id="1.10.10.10">
    <property type="entry name" value="Winged helix-like DNA-binding domain superfamily/Winged helix DNA-binding domain"/>
    <property type="match status" value="1"/>
</dbReference>
<name>A0A4S3MIH3_9RHOB</name>
<dbReference type="SMART" id="SM00895">
    <property type="entry name" value="FCD"/>
    <property type="match status" value="1"/>
</dbReference>
<sequence>MAPERSKTKGTPRTRTEKVHHALRSAIIEQRLAPGVRLPEDTIGESFGTSRTIAREALGRLAVEGLVELIPNRGAFVANPSLEEGRGIFVVRRALERAMVLELAGRIESDIAARLHEMVAREAALASHNEAEAIRLAGEFHLTLAQLTGNPLLIRYVTETVSRCSLVLAMYGRPHSADCGAREHAAVVEALIAGNAEEAAELMDRHLADVASRALLPARAQKDIREVLSAYAKDIDLD</sequence>
<evidence type="ECO:0000256" key="2">
    <source>
        <dbReference type="ARBA" id="ARBA00023125"/>
    </source>
</evidence>
<dbReference type="AlphaFoldDB" id="A0A4S3MIH3"/>
<comment type="caution">
    <text evidence="5">The sequence shown here is derived from an EMBL/GenBank/DDBJ whole genome shotgun (WGS) entry which is preliminary data.</text>
</comment>
<keyword evidence="2" id="KW-0238">DNA-binding</keyword>
<organism evidence="5 6">
    <name type="scientific">Aliigemmobacter aestuarii</name>
    <dbReference type="NCBI Taxonomy" id="1445661"/>
    <lineage>
        <taxon>Bacteria</taxon>
        <taxon>Pseudomonadati</taxon>
        <taxon>Pseudomonadota</taxon>
        <taxon>Alphaproteobacteria</taxon>
        <taxon>Rhodobacterales</taxon>
        <taxon>Paracoccaceae</taxon>
        <taxon>Aliigemmobacter</taxon>
    </lineage>
</organism>
<dbReference type="EMBL" id="SSND01000008">
    <property type="protein sequence ID" value="THD80832.1"/>
    <property type="molecule type" value="Genomic_DNA"/>
</dbReference>
<dbReference type="PANTHER" id="PTHR43537">
    <property type="entry name" value="TRANSCRIPTIONAL REGULATOR, GNTR FAMILY"/>
    <property type="match status" value="1"/>
</dbReference>
<keyword evidence="6" id="KW-1185">Reference proteome</keyword>
<dbReference type="Gene3D" id="1.20.120.530">
    <property type="entry name" value="GntR ligand-binding domain-like"/>
    <property type="match status" value="1"/>
</dbReference>
<dbReference type="SUPFAM" id="SSF46785">
    <property type="entry name" value="Winged helix' DNA-binding domain"/>
    <property type="match status" value="1"/>
</dbReference>
<dbReference type="Proteomes" id="UP000309450">
    <property type="component" value="Unassembled WGS sequence"/>
</dbReference>
<dbReference type="InterPro" id="IPR036390">
    <property type="entry name" value="WH_DNA-bd_sf"/>
</dbReference>
<dbReference type="RefSeq" id="WP_136395988.1">
    <property type="nucleotide sequence ID" value="NZ_SSND01000008.1"/>
</dbReference>
<dbReference type="Pfam" id="PF07729">
    <property type="entry name" value="FCD"/>
    <property type="match status" value="1"/>
</dbReference>
<evidence type="ECO:0000256" key="1">
    <source>
        <dbReference type="ARBA" id="ARBA00023015"/>
    </source>
</evidence>